<dbReference type="Proteomes" id="UP000824120">
    <property type="component" value="Chromosome 1"/>
</dbReference>
<proteinExistence type="predicted"/>
<protein>
    <submittedName>
        <fullName evidence="1">Uncharacterized protein</fullName>
    </submittedName>
</protein>
<evidence type="ECO:0000313" key="1">
    <source>
        <dbReference type="EMBL" id="KAG5632404.1"/>
    </source>
</evidence>
<evidence type="ECO:0000313" key="2">
    <source>
        <dbReference type="Proteomes" id="UP000824120"/>
    </source>
</evidence>
<sequence length="159" mass="18355">MLNEKWDERTQSCILPISNAQEEMNINIIPVEQGDATIRKCTEDDDYYGVSQFLSKSLFWPGDFVTGSSLSMKHYQDLEFTLLLTSIFELILSRQHVGWGLEQVPQENEIQSYLEQYDCYATQCILLSISEQTGLMYVTPEASTCSYYQTNYMAETYTT</sequence>
<organism evidence="1 2">
    <name type="scientific">Solanum commersonii</name>
    <name type="common">Commerson's wild potato</name>
    <name type="synonym">Commerson's nightshade</name>
    <dbReference type="NCBI Taxonomy" id="4109"/>
    <lineage>
        <taxon>Eukaryota</taxon>
        <taxon>Viridiplantae</taxon>
        <taxon>Streptophyta</taxon>
        <taxon>Embryophyta</taxon>
        <taxon>Tracheophyta</taxon>
        <taxon>Spermatophyta</taxon>
        <taxon>Magnoliopsida</taxon>
        <taxon>eudicotyledons</taxon>
        <taxon>Gunneridae</taxon>
        <taxon>Pentapetalae</taxon>
        <taxon>asterids</taxon>
        <taxon>lamiids</taxon>
        <taxon>Solanales</taxon>
        <taxon>Solanaceae</taxon>
        <taxon>Solanoideae</taxon>
        <taxon>Solaneae</taxon>
        <taxon>Solanum</taxon>
    </lineage>
</organism>
<dbReference type="EMBL" id="JACXVP010000001">
    <property type="protein sequence ID" value="KAG5632404.1"/>
    <property type="molecule type" value="Genomic_DNA"/>
</dbReference>
<gene>
    <name evidence="1" type="ORF">H5410_004121</name>
</gene>
<keyword evidence="2" id="KW-1185">Reference proteome</keyword>
<name>A0A9J6B772_SOLCO</name>
<dbReference type="AlphaFoldDB" id="A0A9J6B772"/>
<accession>A0A9J6B772</accession>
<comment type="caution">
    <text evidence="1">The sequence shown here is derived from an EMBL/GenBank/DDBJ whole genome shotgun (WGS) entry which is preliminary data.</text>
</comment>
<reference evidence="1 2" key="1">
    <citation type="submission" date="2020-09" db="EMBL/GenBank/DDBJ databases">
        <title>De no assembly of potato wild relative species, Solanum commersonii.</title>
        <authorList>
            <person name="Cho K."/>
        </authorList>
    </citation>
    <scope>NUCLEOTIDE SEQUENCE [LARGE SCALE GENOMIC DNA]</scope>
    <source>
        <strain evidence="1">LZ3.2</strain>
        <tissue evidence="1">Leaf</tissue>
    </source>
</reference>